<accession>A0A1G7ZIX7</accession>
<name>A0A1G7ZIX7_9HYPH</name>
<dbReference type="EMBL" id="FNCS01000020">
    <property type="protein sequence ID" value="SDH08050.1"/>
    <property type="molecule type" value="Genomic_DNA"/>
</dbReference>
<sequence length="108" mass="12339">MSASTINIYDRIADHSAAMARFDRAITLADEMAAEEEGRTVTDEQREEHEAADEHENATLYALLAHTPANCGEMRRKIGYLRMHMQTSECLDREQLFLLLDSFDAYRA</sequence>
<proteinExistence type="predicted"/>
<gene>
    <name evidence="1" type="ORF">SAMN04487974_12016</name>
</gene>
<dbReference type="AlphaFoldDB" id="A0A1G7ZIX7"/>
<evidence type="ECO:0000313" key="1">
    <source>
        <dbReference type="EMBL" id="SDH08050.1"/>
    </source>
</evidence>
<dbReference type="RefSeq" id="WP_090598906.1">
    <property type="nucleotide sequence ID" value="NZ_FNCS01000020.1"/>
</dbReference>
<dbReference type="Proteomes" id="UP000199495">
    <property type="component" value="Unassembled WGS sequence"/>
</dbReference>
<reference evidence="1 2" key="1">
    <citation type="submission" date="2016-10" db="EMBL/GenBank/DDBJ databases">
        <authorList>
            <person name="de Groot N.N."/>
        </authorList>
    </citation>
    <scope>NUCLEOTIDE SEQUENCE [LARGE SCALE GENOMIC DNA]</scope>
    <source>
        <strain evidence="1 2">CGMCC 1.10267</strain>
    </source>
</reference>
<keyword evidence="2" id="KW-1185">Reference proteome</keyword>
<dbReference type="STRING" id="440168.SAMN04487974_12016"/>
<organism evidence="1 2">
    <name type="scientific">Pelagibacterium luteolum</name>
    <dbReference type="NCBI Taxonomy" id="440168"/>
    <lineage>
        <taxon>Bacteria</taxon>
        <taxon>Pseudomonadati</taxon>
        <taxon>Pseudomonadota</taxon>
        <taxon>Alphaproteobacteria</taxon>
        <taxon>Hyphomicrobiales</taxon>
        <taxon>Devosiaceae</taxon>
        <taxon>Pelagibacterium</taxon>
    </lineage>
</organism>
<protein>
    <submittedName>
        <fullName evidence="1">Uncharacterized protein</fullName>
    </submittedName>
</protein>
<evidence type="ECO:0000313" key="2">
    <source>
        <dbReference type="Proteomes" id="UP000199495"/>
    </source>
</evidence>